<keyword evidence="3" id="KW-1185">Reference proteome</keyword>
<proteinExistence type="predicted"/>
<reference evidence="3" key="1">
    <citation type="journal article" date="2020" name="Appl. Environ. Microbiol.">
        <title>Diazotrophic Anaeromyxobacter Isolates from Soils.</title>
        <authorList>
            <person name="Masuda Y."/>
            <person name="Yamanaka H."/>
            <person name="Xu Z.X."/>
            <person name="Shiratori Y."/>
            <person name="Aono T."/>
            <person name="Amachi S."/>
            <person name="Senoo K."/>
            <person name="Itoh H."/>
        </authorList>
    </citation>
    <scope>NUCLEOTIDE SEQUENCE [LARGE SCALE GENOMIC DNA]</scope>
    <source>
        <strain evidence="3">R267</strain>
    </source>
</reference>
<keyword evidence="1" id="KW-0732">Signal</keyword>
<evidence type="ECO:0000313" key="3">
    <source>
        <dbReference type="Proteomes" id="UP000503640"/>
    </source>
</evidence>
<sequence>MISPRLLGFLAASLAPLSAAAAGAEAAPPGVTPLRLRRGEAVELCQTGTVICPAVAPICDDPALVTFELTGAGLRFRGAKAGETLCSVRSSGGQGTRWVYRVTVVEP</sequence>
<organism evidence="2 3">
    <name type="scientific">Anaeromyxobacter diazotrophicus</name>
    <dbReference type="NCBI Taxonomy" id="2590199"/>
    <lineage>
        <taxon>Bacteria</taxon>
        <taxon>Pseudomonadati</taxon>
        <taxon>Myxococcota</taxon>
        <taxon>Myxococcia</taxon>
        <taxon>Myxococcales</taxon>
        <taxon>Cystobacterineae</taxon>
        <taxon>Anaeromyxobacteraceae</taxon>
        <taxon>Anaeromyxobacter</taxon>
    </lineage>
</organism>
<accession>A0A7I9VML4</accession>
<evidence type="ECO:0000313" key="2">
    <source>
        <dbReference type="EMBL" id="GEJ57369.1"/>
    </source>
</evidence>
<gene>
    <name evidence="2" type="ORF">AMYX_21100</name>
</gene>
<dbReference type="EMBL" id="BJTG01000004">
    <property type="protein sequence ID" value="GEJ57369.1"/>
    <property type="molecule type" value="Genomic_DNA"/>
</dbReference>
<comment type="caution">
    <text evidence="2">The sequence shown here is derived from an EMBL/GenBank/DDBJ whole genome shotgun (WGS) entry which is preliminary data.</text>
</comment>
<feature type="signal peptide" evidence="1">
    <location>
        <begin position="1"/>
        <end position="21"/>
    </location>
</feature>
<dbReference type="AlphaFoldDB" id="A0A7I9VML4"/>
<protein>
    <submittedName>
        <fullName evidence="2">Uncharacterized protein</fullName>
    </submittedName>
</protein>
<name>A0A7I9VML4_9BACT</name>
<dbReference type="RefSeq" id="WP_176064825.1">
    <property type="nucleotide sequence ID" value="NZ_BJTG01000004.1"/>
</dbReference>
<dbReference type="Proteomes" id="UP000503640">
    <property type="component" value="Unassembled WGS sequence"/>
</dbReference>
<evidence type="ECO:0000256" key="1">
    <source>
        <dbReference type="SAM" id="SignalP"/>
    </source>
</evidence>
<feature type="chain" id="PRO_5029618301" evidence="1">
    <location>
        <begin position="22"/>
        <end position="107"/>
    </location>
</feature>